<keyword evidence="6" id="KW-0175">Coiled coil</keyword>
<evidence type="ECO:0000256" key="4">
    <source>
        <dbReference type="ARBA" id="ARBA00023012"/>
    </source>
</evidence>
<dbReference type="FunFam" id="3.30.565.10:FF:000010">
    <property type="entry name" value="Sensor histidine kinase RcsC"/>
    <property type="match status" value="1"/>
</dbReference>
<dbReference type="CDD" id="cd16922">
    <property type="entry name" value="HATPase_EvgS-ArcB-TorS-like"/>
    <property type="match status" value="1"/>
</dbReference>
<dbReference type="Pfam" id="PF02518">
    <property type="entry name" value="HATPase_c"/>
    <property type="match status" value="1"/>
</dbReference>
<feature type="domain" description="Response regulatory" evidence="8">
    <location>
        <begin position="819"/>
        <end position="937"/>
    </location>
</feature>
<evidence type="ECO:0000313" key="9">
    <source>
        <dbReference type="EMBL" id="AWB65353.1"/>
    </source>
</evidence>
<accession>A0A2S0VMA3</accession>
<dbReference type="Pfam" id="PF00512">
    <property type="entry name" value="HisKA"/>
    <property type="match status" value="1"/>
</dbReference>
<dbReference type="Gene3D" id="3.30.565.10">
    <property type="entry name" value="Histidine kinase-like ATPase, C-terminal domain"/>
    <property type="match status" value="1"/>
</dbReference>
<feature type="coiled-coil region" evidence="6">
    <location>
        <begin position="379"/>
        <end position="410"/>
    </location>
</feature>
<dbReference type="CDD" id="cd17546">
    <property type="entry name" value="REC_hyHK_CKI1_RcsC-like"/>
    <property type="match status" value="1"/>
</dbReference>
<dbReference type="PROSITE" id="PS50109">
    <property type="entry name" value="HIS_KIN"/>
    <property type="match status" value="1"/>
</dbReference>
<feature type="modified residue" description="4-aspartylphosphate" evidence="5">
    <location>
        <position position="868"/>
    </location>
</feature>
<dbReference type="CDD" id="cd00130">
    <property type="entry name" value="PAS"/>
    <property type="match status" value="2"/>
</dbReference>
<organism evidence="9 10">
    <name type="scientific">Saccharobesus litoralis</name>
    <dbReference type="NCBI Taxonomy" id="2172099"/>
    <lineage>
        <taxon>Bacteria</taxon>
        <taxon>Pseudomonadati</taxon>
        <taxon>Pseudomonadota</taxon>
        <taxon>Gammaproteobacteria</taxon>
        <taxon>Alteromonadales</taxon>
        <taxon>Alteromonadaceae</taxon>
        <taxon>Saccharobesus</taxon>
    </lineage>
</organism>
<evidence type="ECO:0000256" key="5">
    <source>
        <dbReference type="PROSITE-ProRule" id="PRU00169"/>
    </source>
</evidence>
<keyword evidence="10" id="KW-1185">Reference proteome</keyword>
<name>A0A2S0VMA3_9ALTE</name>
<dbReference type="CDD" id="cd00082">
    <property type="entry name" value="HisKA"/>
    <property type="match status" value="1"/>
</dbReference>
<dbReference type="Pfam" id="PF08447">
    <property type="entry name" value="PAS_3"/>
    <property type="match status" value="2"/>
</dbReference>
<evidence type="ECO:0000256" key="2">
    <source>
        <dbReference type="ARBA" id="ARBA00012438"/>
    </source>
</evidence>
<dbReference type="Pfam" id="PF00072">
    <property type="entry name" value="Response_reg"/>
    <property type="match status" value="1"/>
</dbReference>
<dbReference type="InterPro" id="IPR003661">
    <property type="entry name" value="HisK_dim/P_dom"/>
</dbReference>
<dbReference type="Gene3D" id="2.10.70.100">
    <property type="match status" value="1"/>
</dbReference>
<comment type="catalytic activity">
    <reaction evidence="1">
        <text>ATP + protein L-histidine = ADP + protein N-phospho-L-histidine.</text>
        <dbReference type="EC" id="2.7.13.3"/>
    </reaction>
</comment>
<dbReference type="SUPFAM" id="SSF55874">
    <property type="entry name" value="ATPase domain of HSP90 chaperone/DNA topoisomerase II/histidine kinase"/>
    <property type="match status" value="1"/>
</dbReference>
<dbReference type="Gene3D" id="1.10.287.130">
    <property type="match status" value="1"/>
</dbReference>
<reference evidence="9 10" key="1">
    <citation type="submission" date="2018-01" db="EMBL/GenBank/DDBJ databases">
        <title>Genome sequence of a Cantenovulum-like bacteria.</title>
        <authorList>
            <person name="Tan W.R."/>
            <person name="Lau N.-S."/>
            <person name="Go F."/>
            <person name="Amirul A.-A.A."/>
        </authorList>
    </citation>
    <scope>NUCLEOTIDE SEQUENCE [LARGE SCALE GENOMIC DNA]</scope>
    <source>
        <strain evidence="9 10">CCB-QB4</strain>
    </source>
</reference>
<dbReference type="Gene3D" id="3.40.50.2300">
    <property type="match status" value="1"/>
</dbReference>
<feature type="domain" description="Histidine kinase" evidence="7">
    <location>
        <begin position="424"/>
        <end position="652"/>
    </location>
</feature>
<dbReference type="SMART" id="SM00388">
    <property type="entry name" value="HisKA"/>
    <property type="match status" value="1"/>
</dbReference>
<dbReference type="KEGG" id="cate:C2869_02355"/>
<dbReference type="InterPro" id="IPR005467">
    <property type="entry name" value="His_kinase_dom"/>
</dbReference>
<dbReference type="InterPro" id="IPR036097">
    <property type="entry name" value="HisK_dim/P_sf"/>
</dbReference>
<dbReference type="InterPro" id="IPR001789">
    <property type="entry name" value="Sig_transdc_resp-reg_receiver"/>
</dbReference>
<dbReference type="SUPFAM" id="SSF55785">
    <property type="entry name" value="PYP-like sensor domain (PAS domain)"/>
    <property type="match status" value="2"/>
</dbReference>
<dbReference type="GO" id="GO:0000155">
    <property type="term" value="F:phosphorelay sensor kinase activity"/>
    <property type="evidence" value="ECO:0007669"/>
    <property type="project" value="InterPro"/>
</dbReference>
<dbReference type="InterPro" id="IPR035965">
    <property type="entry name" value="PAS-like_dom_sf"/>
</dbReference>
<dbReference type="InterPro" id="IPR003594">
    <property type="entry name" value="HATPase_dom"/>
</dbReference>
<evidence type="ECO:0000313" key="10">
    <source>
        <dbReference type="Proteomes" id="UP000244441"/>
    </source>
</evidence>
<dbReference type="Proteomes" id="UP000244441">
    <property type="component" value="Chromosome"/>
</dbReference>
<dbReference type="OrthoDB" id="9810730at2"/>
<dbReference type="PANTHER" id="PTHR45339:SF1">
    <property type="entry name" value="HYBRID SIGNAL TRANSDUCTION HISTIDINE KINASE J"/>
    <property type="match status" value="1"/>
</dbReference>
<dbReference type="EC" id="2.7.13.3" evidence="2"/>
<dbReference type="SMART" id="SM00448">
    <property type="entry name" value="REC"/>
    <property type="match status" value="1"/>
</dbReference>
<dbReference type="PRINTS" id="PR00344">
    <property type="entry name" value="BCTRLSENSOR"/>
</dbReference>
<dbReference type="AlphaFoldDB" id="A0A2S0VMA3"/>
<evidence type="ECO:0000259" key="8">
    <source>
        <dbReference type="PROSITE" id="PS50110"/>
    </source>
</evidence>
<proteinExistence type="predicted"/>
<evidence type="ECO:0000256" key="3">
    <source>
        <dbReference type="ARBA" id="ARBA00022553"/>
    </source>
</evidence>
<dbReference type="SUPFAM" id="SSF52172">
    <property type="entry name" value="CheY-like"/>
    <property type="match status" value="1"/>
</dbReference>
<dbReference type="InterPro" id="IPR004358">
    <property type="entry name" value="Sig_transdc_His_kin-like_C"/>
</dbReference>
<gene>
    <name evidence="9" type="ORF">C2869_02355</name>
</gene>
<dbReference type="SUPFAM" id="SSF47384">
    <property type="entry name" value="Homodimeric domain of signal transducing histidine kinase"/>
    <property type="match status" value="1"/>
</dbReference>
<evidence type="ECO:0000256" key="6">
    <source>
        <dbReference type="SAM" id="Coils"/>
    </source>
</evidence>
<dbReference type="SMART" id="SM00387">
    <property type="entry name" value="HATPase_c"/>
    <property type="match status" value="1"/>
</dbReference>
<dbReference type="PANTHER" id="PTHR45339">
    <property type="entry name" value="HYBRID SIGNAL TRANSDUCTION HISTIDINE KINASE J"/>
    <property type="match status" value="1"/>
</dbReference>
<protein>
    <recommendedName>
        <fullName evidence="2">histidine kinase</fullName>
        <ecNumber evidence="2">2.7.13.3</ecNumber>
    </recommendedName>
</protein>
<dbReference type="PROSITE" id="PS50110">
    <property type="entry name" value="RESPONSE_REGULATORY"/>
    <property type="match status" value="1"/>
</dbReference>
<keyword evidence="3 5" id="KW-0597">Phosphoprotein</keyword>
<evidence type="ECO:0000259" key="7">
    <source>
        <dbReference type="PROSITE" id="PS50109"/>
    </source>
</evidence>
<evidence type="ECO:0000256" key="1">
    <source>
        <dbReference type="ARBA" id="ARBA00000085"/>
    </source>
</evidence>
<dbReference type="RefSeq" id="WP_108601430.1">
    <property type="nucleotide sequence ID" value="NZ_CP026604.1"/>
</dbReference>
<dbReference type="Gene3D" id="3.30.450.20">
    <property type="entry name" value="PAS domain"/>
    <property type="match status" value="2"/>
</dbReference>
<dbReference type="EMBL" id="CP026604">
    <property type="protein sequence ID" value="AWB65353.1"/>
    <property type="molecule type" value="Genomic_DNA"/>
</dbReference>
<dbReference type="InterPro" id="IPR013655">
    <property type="entry name" value="PAS_fold_3"/>
</dbReference>
<dbReference type="InterPro" id="IPR036890">
    <property type="entry name" value="HATPase_C_sf"/>
</dbReference>
<keyword evidence="4" id="KW-0902">Two-component regulatory system</keyword>
<sequence>MTRHSAEPTSRHLNYILLFEPDGNMISDTANLMANIATHSPHLTNNALPTNLQQLLGTENFKQLQKITKNFTHSVNELSVDSPTLGKVYLHFSPSNIHGKPVASLHVTTKLQTEFEHELSPYRVAADGTQLGVWDVHLPTAQGRYEFIDFLHDFLHSEDLYFSSKFIALLDLPRDETITWQHIKQLMFEDDIATFDSLLMNHLEFKAPLSIECRIKNREGVYQWYEIRGESQRNQQGFPIRVTGSIQNCTFHKDMINSVLESEQSKRLALDAANIGVWTYHIKDNAWTWDNIFNQIYQFTPEQQGNNDIWKNCIHPDDKDKVIQALALTATEGHPFQVDYRIITPDKQVRNIIARGHVSNNVFGQACRVEGICFDNSTITHAKNQINEIKSELENRVKQRTKELEASRDLAEAGSHSKSKFLAMMSHEIRTPMNGVIGALDLVDKSQLNTGQQELISTAKESALNLVSILNDILDLSKIEAGKFSLDLADMSISEVVNSAVALHANLAQSKGIKFSINESLDYHDFVNSDPIRLRQILSNLLSNAIKFTEPTSEKAGEISLTISKDEQQSLGPVQYIKFQVKDNGIGIKKSALSRLFSPFSQAEDSTTRKYGGTGLGLSICGRLSDLLGGNLSVNSEFGQGSTFTLGVPFWPAKTQDDLVSYWGEEILLVGNFSDDLHWVADYMQTNGAFVDKASIASLVTEQGKQQLNDANHIVVSGLTLSQTEIEKLLKLIAPQYYSKITLWTSQQNLAWFHLNAKELACIQSTPITSYKVKQLTKNDDVDLSQCEVTTPTSDTANQSAQMQTINKRINEGIHNESDILVVEDNPMNQKLLLLQLEQLGYHADVAANGYEGLNMYKQHGYTLVITDCHMPEMDGYDLASSIRQLERTSQKHIPIVALTGAAMTGDKEKCISAGMDDYLSKPIQTRQLKQAIEKWLNTQH</sequence>
<dbReference type="InterPro" id="IPR011006">
    <property type="entry name" value="CheY-like_superfamily"/>
</dbReference>
<dbReference type="InterPro" id="IPR000014">
    <property type="entry name" value="PAS"/>
</dbReference>